<sequence length="246" mass="24745">MNESSSRPRRSPSVVLLDAMLGMAAAVQSGNLPGVRTGTTKRRRPGIVWLIMGVLVAGAGTALLVSAILRGPGGLAALPPAGVAAPAPIVSSPVPGSTQPAPSTPAPTTTAVATPRPSRSTSTVAPSLQPTTPGGARLTADYVAANGSGLLGYRATVTLTSHGPDPAADWQLTVTLPRSTLRVAAVTGATVEQAGAVWTFTPDDSTRELRPGATAEIAFDVRGATLVDAQPTDCRIDDDPCGGLTS</sequence>
<dbReference type="Pfam" id="PF00553">
    <property type="entry name" value="CBM_2"/>
    <property type="match status" value="1"/>
</dbReference>
<dbReference type="SUPFAM" id="SSF49384">
    <property type="entry name" value="Carbohydrate-binding domain"/>
    <property type="match status" value="1"/>
</dbReference>
<evidence type="ECO:0000313" key="4">
    <source>
        <dbReference type="EMBL" id="GIE95550.1"/>
    </source>
</evidence>
<dbReference type="EMBL" id="BOMV01000034">
    <property type="protein sequence ID" value="GIE95550.1"/>
    <property type="molecule type" value="Genomic_DNA"/>
</dbReference>
<proteinExistence type="predicted"/>
<gene>
    <name evidence="4" type="ORF">Ari01nite_30150</name>
</gene>
<dbReference type="InterPro" id="IPR012291">
    <property type="entry name" value="CBM2_carb-bd_dom_sf"/>
</dbReference>
<feature type="transmembrane region" description="Helical" evidence="2">
    <location>
        <begin position="46"/>
        <end position="69"/>
    </location>
</feature>
<keyword evidence="2" id="KW-1133">Transmembrane helix</keyword>
<feature type="region of interest" description="Disordered" evidence="1">
    <location>
        <begin position="92"/>
        <end position="136"/>
    </location>
</feature>
<accession>A0A919JVE5</accession>
<organism evidence="4 5">
    <name type="scientific">Paractinoplanes rishiriensis</name>
    <dbReference type="NCBI Taxonomy" id="1050105"/>
    <lineage>
        <taxon>Bacteria</taxon>
        <taxon>Bacillati</taxon>
        <taxon>Actinomycetota</taxon>
        <taxon>Actinomycetes</taxon>
        <taxon>Micromonosporales</taxon>
        <taxon>Micromonosporaceae</taxon>
        <taxon>Paractinoplanes</taxon>
    </lineage>
</organism>
<evidence type="ECO:0000256" key="2">
    <source>
        <dbReference type="SAM" id="Phobius"/>
    </source>
</evidence>
<dbReference type="GO" id="GO:0004553">
    <property type="term" value="F:hydrolase activity, hydrolyzing O-glycosyl compounds"/>
    <property type="evidence" value="ECO:0007669"/>
    <property type="project" value="InterPro"/>
</dbReference>
<evidence type="ECO:0000256" key="1">
    <source>
        <dbReference type="SAM" id="MobiDB-lite"/>
    </source>
</evidence>
<reference evidence="4" key="1">
    <citation type="submission" date="2021-01" db="EMBL/GenBank/DDBJ databases">
        <title>Whole genome shotgun sequence of Actinoplanes rishiriensis NBRC 108556.</title>
        <authorList>
            <person name="Komaki H."/>
            <person name="Tamura T."/>
        </authorList>
    </citation>
    <scope>NUCLEOTIDE SEQUENCE</scope>
    <source>
        <strain evidence="4">NBRC 108556</strain>
    </source>
</reference>
<keyword evidence="2" id="KW-0472">Membrane</keyword>
<keyword evidence="2" id="KW-0812">Transmembrane</keyword>
<dbReference type="GO" id="GO:0030247">
    <property type="term" value="F:polysaccharide binding"/>
    <property type="evidence" value="ECO:0007669"/>
    <property type="project" value="UniProtKB-UniRule"/>
</dbReference>
<dbReference type="GO" id="GO:0005975">
    <property type="term" value="P:carbohydrate metabolic process"/>
    <property type="evidence" value="ECO:0007669"/>
    <property type="project" value="InterPro"/>
</dbReference>
<dbReference type="PROSITE" id="PS51173">
    <property type="entry name" value="CBM2"/>
    <property type="match status" value="1"/>
</dbReference>
<dbReference type="InterPro" id="IPR001919">
    <property type="entry name" value="CBD2"/>
</dbReference>
<name>A0A919JVE5_9ACTN</name>
<dbReference type="SMART" id="SM00637">
    <property type="entry name" value="CBD_II"/>
    <property type="match status" value="1"/>
</dbReference>
<evidence type="ECO:0000313" key="5">
    <source>
        <dbReference type="Proteomes" id="UP000636960"/>
    </source>
</evidence>
<feature type="compositionally biased region" description="Polar residues" evidence="1">
    <location>
        <begin position="119"/>
        <end position="132"/>
    </location>
</feature>
<comment type="caution">
    <text evidence="4">The sequence shown here is derived from an EMBL/GenBank/DDBJ whole genome shotgun (WGS) entry which is preliminary data.</text>
</comment>
<dbReference type="AlphaFoldDB" id="A0A919JVE5"/>
<dbReference type="RefSeq" id="WP_203781851.1">
    <property type="nucleotide sequence ID" value="NZ_BOMV01000034.1"/>
</dbReference>
<evidence type="ECO:0000259" key="3">
    <source>
        <dbReference type="PROSITE" id="PS51173"/>
    </source>
</evidence>
<feature type="compositionally biased region" description="Low complexity" evidence="1">
    <location>
        <begin position="92"/>
        <end position="118"/>
    </location>
</feature>
<feature type="domain" description="CBM2" evidence="3">
    <location>
        <begin position="131"/>
        <end position="244"/>
    </location>
</feature>
<protein>
    <recommendedName>
        <fullName evidence="3">CBM2 domain-containing protein</fullName>
    </recommendedName>
</protein>
<dbReference type="InterPro" id="IPR008965">
    <property type="entry name" value="CBM2/CBM3_carb-bd_dom_sf"/>
</dbReference>
<keyword evidence="5" id="KW-1185">Reference proteome</keyword>
<dbReference type="Gene3D" id="2.60.40.290">
    <property type="match status" value="1"/>
</dbReference>
<dbReference type="Proteomes" id="UP000636960">
    <property type="component" value="Unassembled WGS sequence"/>
</dbReference>